<evidence type="ECO:0000313" key="3">
    <source>
        <dbReference type="EMBL" id="SEJ79707.1"/>
    </source>
</evidence>
<feature type="compositionally biased region" description="Pro residues" evidence="1">
    <location>
        <begin position="316"/>
        <end position="327"/>
    </location>
</feature>
<feature type="compositionally biased region" description="Low complexity" evidence="1">
    <location>
        <begin position="776"/>
        <end position="792"/>
    </location>
</feature>
<dbReference type="GeneID" id="80819240"/>
<accession>A0A975WBQ0</accession>
<keyword evidence="4" id="KW-1185">Reference proteome</keyword>
<feature type="compositionally biased region" description="Pro residues" evidence="1">
    <location>
        <begin position="752"/>
        <end position="761"/>
    </location>
</feature>
<name>A0A975WBQ0_9RHOB</name>
<dbReference type="RefSeq" id="WP_074837279.1">
    <property type="nucleotide sequence ID" value="NZ_FNYY01000010.1"/>
</dbReference>
<feature type="region of interest" description="Disordered" evidence="1">
    <location>
        <begin position="748"/>
        <end position="862"/>
    </location>
</feature>
<evidence type="ECO:0000313" key="4">
    <source>
        <dbReference type="Proteomes" id="UP000182932"/>
    </source>
</evidence>
<proteinExistence type="predicted"/>
<reference evidence="3 4" key="1">
    <citation type="submission" date="2016-10" db="EMBL/GenBank/DDBJ databases">
        <authorList>
            <person name="Varghese N."/>
            <person name="Submissions S."/>
        </authorList>
    </citation>
    <scope>NUCLEOTIDE SEQUENCE [LARGE SCALE GENOMIC DNA]</scope>
    <source>
        <strain evidence="3 4">FF3</strain>
    </source>
</reference>
<comment type="caution">
    <text evidence="3">The sequence shown here is derived from an EMBL/GenBank/DDBJ whole genome shotgun (WGS) entry which is preliminary data.</text>
</comment>
<feature type="compositionally biased region" description="Pro residues" evidence="1">
    <location>
        <begin position="334"/>
        <end position="352"/>
    </location>
</feature>
<feature type="region of interest" description="Disordered" evidence="1">
    <location>
        <begin position="183"/>
        <end position="499"/>
    </location>
</feature>
<dbReference type="PRINTS" id="PR01217">
    <property type="entry name" value="PRICHEXTENSN"/>
</dbReference>
<feature type="compositionally biased region" description="Basic and acidic residues" evidence="1">
    <location>
        <begin position="843"/>
        <end position="862"/>
    </location>
</feature>
<feature type="compositionally biased region" description="Basic and acidic residues" evidence="1">
    <location>
        <begin position="289"/>
        <end position="304"/>
    </location>
</feature>
<evidence type="ECO:0000256" key="1">
    <source>
        <dbReference type="SAM" id="MobiDB-lite"/>
    </source>
</evidence>
<keyword evidence="2" id="KW-1133">Transmembrane helix</keyword>
<feature type="compositionally biased region" description="Low complexity" evidence="1">
    <location>
        <begin position="438"/>
        <end position="460"/>
    </location>
</feature>
<evidence type="ECO:0000256" key="2">
    <source>
        <dbReference type="SAM" id="Phobius"/>
    </source>
</evidence>
<feature type="compositionally biased region" description="Low complexity" evidence="1">
    <location>
        <begin position="205"/>
        <end position="238"/>
    </location>
</feature>
<dbReference type="EMBL" id="FNYY01000010">
    <property type="protein sequence ID" value="SEJ79707.1"/>
    <property type="molecule type" value="Genomic_DNA"/>
</dbReference>
<protein>
    <recommendedName>
        <fullName evidence="5">Translation initiation factor 2</fullName>
    </recommendedName>
</protein>
<feature type="compositionally biased region" description="Low complexity" evidence="1">
    <location>
        <begin position="353"/>
        <end position="370"/>
    </location>
</feature>
<dbReference type="Proteomes" id="UP000182932">
    <property type="component" value="Unassembled WGS sequence"/>
</dbReference>
<keyword evidence="2" id="KW-0472">Membrane</keyword>
<feature type="compositionally biased region" description="Basic and acidic residues" evidence="1">
    <location>
        <begin position="824"/>
        <end position="833"/>
    </location>
</feature>
<dbReference type="AlphaFoldDB" id="A0A975WBQ0"/>
<feature type="compositionally biased region" description="Low complexity" evidence="1">
    <location>
        <begin position="482"/>
        <end position="496"/>
    </location>
</feature>
<keyword evidence="2" id="KW-0812">Transmembrane</keyword>
<gene>
    <name evidence="3" type="ORF">SAMN04487940_110178</name>
</gene>
<feature type="transmembrane region" description="Helical" evidence="2">
    <location>
        <begin position="523"/>
        <end position="547"/>
    </location>
</feature>
<evidence type="ECO:0008006" key="5">
    <source>
        <dbReference type="Google" id="ProtNLM"/>
    </source>
</evidence>
<organism evidence="3 4">
    <name type="scientific">Marinovum algicola</name>
    <dbReference type="NCBI Taxonomy" id="42444"/>
    <lineage>
        <taxon>Bacteria</taxon>
        <taxon>Pseudomonadati</taxon>
        <taxon>Pseudomonadota</taxon>
        <taxon>Alphaproteobacteria</taxon>
        <taxon>Rhodobacterales</taxon>
        <taxon>Roseobacteraceae</taxon>
        <taxon>Marinovum</taxon>
    </lineage>
</organism>
<feature type="compositionally biased region" description="Low complexity" evidence="1">
    <location>
        <begin position="246"/>
        <end position="288"/>
    </location>
</feature>
<sequence length="1000" mass="102490">MKPDFALLLSFDGIALLRRADGDTEGRWYKLGDVAPETENLPKALADLRNSALAEGGDPAEVKLVLPTEQVRFLDIPARAVGTSPVASVESALDGATPYAIDDLVYDYEAGDGKLHIAAVARETLEEAESFATSHGFHPLGFVSAVASGAGFGREPFFGPTETALTSLAPGVTVEGDAAPITVIARPTPPKPEPLAEPEAKSAAEPEPAVAKGSAPQDKPAPAAKAEPGAKPAAKVEPAPEPMAAPTPAADAVATPKPNSAKTPATTSAKAPAPVTEPKPEAAAPKAKPVVEKPKAKPEADKPKPKATKPKAKPAAPKPAPAVPPEAPAAAKPAPAPRPAPTAKPKSAPPKAKPAAPKAPAASDSAAAPSFASIRAHRDAPAPRPAKQISARSAAPTGPSTAPKPQDATEELAAKARASFSMRPKAQPDPAGPDKGKPASSTAALAVAASTAAPEASGPSVGFASRRKPLKPVDPAADIRKPAFGKGKRPAAAGPGSAVMDESERMTVFGARGQQKVGGKPRFLGLFLTAALLLVMLAVAAMASIFLDEGLAGFFRRSPDTQVAAAAAPENLPQDSAAAQAATPPDAPAAIRVEPVPETALALPETGDRINPEDPAAINVAALNAGLPALSRDLVEDQVDGLSVPFEAEALSPEQAEARYAATGIWQRAPLPPDEPAQSLLGDVYVASIDPSVAVGDAVAIPTSREAQTDVLPPSQVNPYPADAGLTFDDNGLIRPTPEGVRHPAGFLLVQGPPPLKPPQRPGTGTPVETALPASPEAATGAEPDAETATTEADPEADAPESAPRLNVAAAVDETLSGLKPRGRPGDLIEQNERANLGGVSLEELRQKRPRPRPEQEAEKIAAEEDIEASALAVAASPQPQRRPSNIAALVTRAQRSTEAEEVQQAAAVQPRTVQPSIPSRASVTSAATEKNAINLHKVNLIGVYGKPASRRALVRLANGRYQKVKVGDRIDGGRVSAIGDGQLSYVKSGRNIVLRMPRG</sequence>